<feature type="non-terminal residue" evidence="7">
    <location>
        <position position="1"/>
    </location>
</feature>
<dbReference type="PANTHER" id="PTHR12062:SF9">
    <property type="entry name" value="ALPHA-1,3-MANNOSYL-GLYCOPROTEIN 4-BETA-N-ACETYLGLUCOSAMINYLTRANSFERASE A, ISOFORM A"/>
    <property type="match status" value="1"/>
</dbReference>
<feature type="transmembrane region" description="Helical" evidence="4">
    <location>
        <begin position="44"/>
        <end position="64"/>
    </location>
</feature>
<dbReference type="InterPro" id="IPR057279">
    <property type="entry name" value="MGAT4"/>
</dbReference>
<dbReference type="AlphaFoldDB" id="L7MK17"/>
<evidence type="ECO:0000256" key="2">
    <source>
        <dbReference type="ARBA" id="ARBA00022676"/>
    </source>
</evidence>
<evidence type="ECO:0000259" key="5">
    <source>
        <dbReference type="Pfam" id="PF04666"/>
    </source>
</evidence>
<feature type="domain" description="MGAT4 A/B/C C-terminal" evidence="6">
    <location>
        <begin position="415"/>
        <end position="545"/>
    </location>
</feature>
<dbReference type="EMBL" id="GACK01000877">
    <property type="protein sequence ID" value="JAA64157.1"/>
    <property type="molecule type" value="mRNA"/>
</dbReference>
<evidence type="ECO:0000313" key="7">
    <source>
        <dbReference type="EMBL" id="JAA64157.1"/>
    </source>
</evidence>
<accession>L7MK17</accession>
<proteinExistence type="evidence at transcript level"/>
<keyword evidence="4" id="KW-1133">Transmembrane helix</keyword>
<dbReference type="GO" id="GO:0005783">
    <property type="term" value="C:endoplasmic reticulum"/>
    <property type="evidence" value="ECO:0007669"/>
    <property type="project" value="TreeGrafter"/>
</dbReference>
<dbReference type="InterPro" id="IPR056576">
    <property type="entry name" value="MGAT4_A/B/C_C"/>
</dbReference>
<dbReference type="PANTHER" id="PTHR12062">
    <property type="entry name" value="N-ACETYLGLUCOSAMINYLTRANSFERASE VI"/>
    <property type="match status" value="1"/>
</dbReference>
<dbReference type="Pfam" id="PF23524">
    <property type="entry name" value="MGAT4A_C"/>
    <property type="match status" value="1"/>
</dbReference>
<evidence type="ECO:0000256" key="1">
    <source>
        <dbReference type="ARBA" id="ARBA00004922"/>
    </source>
</evidence>
<name>L7MK17_RHIPC</name>
<dbReference type="GO" id="GO:0005795">
    <property type="term" value="C:Golgi stack"/>
    <property type="evidence" value="ECO:0007669"/>
    <property type="project" value="TreeGrafter"/>
</dbReference>
<keyword evidence="4" id="KW-0812">Transmembrane</keyword>
<evidence type="ECO:0000256" key="4">
    <source>
        <dbReference type="SAM" id="Phobius"/>
    </source>
</evidence>
<evidence type="ECO:0000259" key="6">
    <source>
        <dbReference type="Pfam" id="PF23524"/>
    </source>
</evidence>
<sequence>VLLLRADPRCCKRCRPSTSLSCVVENCDNKQTSAAPTMLPRRPVPFYVALFVIAAPFFTIFVMFQKPDMSEESALVQRVAELQERLRHAEMLNHQRWEDVLALQQHLVPRNGSLGDGTPLDLQLPAIYNFLPHLTAGPDAIRPAVKISRGRSGATMVLGVPTVRREVQSYLMSTLQNLINNMSPEERHISLIVVFIAETDLSYVMAQSKEIKQELSEHVESGLLEIISPPASFYPDMDRLPETLGDPLTRVKWRTKQTLDFAYLMMYAQSRGTFYVQLEDDILTKPGYITKMRDAAYNHIANKRHWMILDFCQLGFIGKLFKCVDLSKFVAFFLIFYNDKPVDWLLENMISTMVCRNDHDPKQCRKRIDTIWIHYKPSLFQHVGMHSSLKGKLQKLKDRHFGKLALHVGHANPTAVVTTSLKSYKNYNLARAYQGATFFWALMPQKGDNITFRFTPPIRIERFLFRSGNQEHPDDKFYNTTVEVQLDYEPVILPLTRTLDGFYVVGRFKASTGIAEGKLPPEIGCVRTLRLNIQYDSSHWAILSEIWIKPANSSSQANPTSVKVVQWETASAKKMFGAKTAP</sequence>
<dbReference type="Pfam" id="PF04666">
    <property type="entry name" value="MGAT4_cons"/>
    <property type="match status" value="1"/>
</dbReference>
<reference evidence="7" key="2">
    <citation type="journal article" date="2015" name="J. Proteomics">
        <title>Sexual differences in the sialomes of the zebra tick, Rhipicephalus pulchellus.</title>
        <authorList>
            <person name="Tan A.W."/>
            <person name="Francischetti I.M."/>
            <person name="Slovak M."/>
            <person name="Kini R.M."/>
            <person name="Ribeiro J.M."/>
        </authorList>
    </citation>
    <scope>NUCLEOTIDE SEQUENCE</scope>
    <source>
        <tissue evidence="7">Salivary gland</tissue>
    </source>
</reference>
<organism evidence="7">
    <name type="scientific">Rhipicephalus pulchellus</name>
    <name type="common">Yellow backed tick</name>
    <name type="synonym">Dermacentor pulchellus</name>
    <dbReference type="NCBI Taxonomy" id="72859"/>
    <lineage>
        <taxon>Eukaryota</taxon>
        <taxon>Metazoa</taxon>
        <taxon>Ecdysozoa</taxon>
        <taxon>Arthropoda</taxon>
        <taxon>Chelicerata</taxon>
        <taxon>Arachnida</taxon>
        <taxon>Acari</taxon>
        <taxon>Parasitiformes</taxon>
        <taxon>Ixodida</taxon>
        <taxon>Ixodoidea</taxon>
        <taxon>Ixodidae</taxon>
        <taxon>Rhipicephalinae</taxon>
        <taxon>Rhipicephalus</taxon>
        <taxon>Rhipicephalus</taxon>
    </lineage>
</organism>
<dbReference type="GO" id="GO:0006487">
    <property type="term" value="P:protein N-linked glycosylation"/>
    <property type="evidence" value="ECO:0007669"/>
    <property type="project" value="TreeGrafter"/>
</dbReference>
<reference evidence="7" key="1">
    <citation type="submission" date="2012-11" db="EMBL/GenBank/DDBJ databases">
        <authorList>
            <person name="Lucero-Rivera Y.E."/>
            <person name="Tovar-Ramirez D."/>
        </authorList>
    </citation>
    <scope>NUCLEOTIDE SEQUENCE</scope>
    <source>
        <tissue evidence="7">Salivary gland</tissue>
    </source>
</reference>
<protein>
    <submittedName>
        <fullName evidence="7">Putative carbohydrate metabolic process</fullName>
    </submittedName>
</protein>
<dbReference type="InterPro" id="IPR006759">
    <property type="entry name" value="Glyco_transf_54"/>
</dbReference>
<keyword evidence="4" id="KW-0472">Membrane</keyword>
<keyword evidence="3" id="KW-0808">Transferase</keyword>
<evidence type="ECO:0000256" key="3">
    <source>
        <dbReference type="ARBA" id="ARBA00022679"/>
    </source>
</evidence>
<keyword evidence="2" id="KW-0328">Glycosyltransferase</keyword>
<comment type="pathway">
    <text evidence="1">Protein modification; protein glycosylation.</text>
</comment>
<dbReference type="GO" id="GO:0008375">
    <property type="term" value="F:acetylglucosaminyltransferase activity"/>
    <property type="evidence" value="ECO:0007669"/>
    <property type="project" value="TreeGrafter"/>
</dbReference>
<dbReference type="GO" id="GO:0005793">
    <property type="term" value="C:endoplasmic reticulum-Golgi intermediate compartment"/>
    <property type="evidence" value="ECO:0007669"/>
    <property type="project" value="TreeGrafter"/>
</dbReference>
<feature type="domain" description="MGAT4 conserved region" evidence="5">
    <location>
        <begin position="123"/>
        <end position="401"/>
    </location>
</feature>